<dbReference type="AlphaFoldDB" id="A0A2P2QE63"/>
<sequence>MPLSNILEKRIKALFISLSLQMLSMMVLLYATTFGSKPVSSIIMSNCRARLFSPNLHRPFPMVP</sequence>
<protein>
    <submittedName>
        <fullName evidence="1">Uncharacterized protein</fullName>
    </submittedName>
</protein>
<reference evidence="1" key="1">
    <citation type="submission" date="2018-02" db="EMBL/GenBank/DDBJ databases">
        <title>Rhizophora mucronata_Transcriptome.</title>
        <authorList>
            <person name="Meera S.P."/>
            <person name="Sreeshan A."/>
            <person name="Augustine A."/>
        </authorList>
    </citation>
    <scope>NUCLEOTIDE SEQUENCE</scope>
    <source>
        <tissue evidence="1">Leaf</tissue>
    </source>
</reference>
<organism evidence="1">
    <name type="scientific">Rhizophora mucronata</name>
    <name type="common">Asiatic mangrove</name>
    <dbReference type="NCBI Taxonomy" id="61149"/>
    <lineage>
        <taxon>Eukaryota</taxon>
        <taxon>Viridiplantae</taxon>
        <taxon>Streptophyta</taxon>
        <taxon>Embryophyta</taxon>
        <taxon>Tracheophyta</taxon>
        <taxon>Spermatophyta</taxon>
        <taxon>Magnoliopsida</taxon>
        <taxon>eudicotyledons</taxon>
        <taxon>Gunneridae</taxon>
        <taxon>Pentapetalae</taxon>
        <taxon>rosids</taxon>
        <taxon>fabids</taxon>
        <taxon>Malpighiales</taxon>
        <taxon>Rhizophoraceae</taxon>
        <taxon>Rhizophora</taxon>
    </lineage>
</organism>
<accession>A0A2P2QE63</accession>
<evidence type="ECO:0000313" key="1">
    <source>
        <dbReference type="EMBL" id="MBX65225.1"/>
    </source>
</evidence>
<name>A0A2P2QE63_RHIMU</name>
<dbReference type="EMBL" id="GGEC01084741">
    <property type="protein sequence ID" value="MBX65225.1"/>
    <property type="molecule type" value="Transcribed_RNA"/>
</dbReference>
<proteinExistence type="predicted"/>